<proteinExistence type="predicted"/>
<dbReference type="AlphaFoldDB" id="A0A1E3VMJ3"/>
<evidence type="ECO:0008006" key="3">
    <source>
        <dbReference type="Google" id="ProtNLM"/>
    </source>
</evidence>
<gene>
    <name evidence="1" type="ORF">AUC70_07780</name>
</gene>
<evidence type="ECO:0000313" key="1">
    <source>
        <dbReference type="EMBL" id="ODR94531.1"/>
    </source>
</evidence>
<accession>A0A1E3VMJ3</accession>
<organism evidence="1 2">
    <name type="scientific">Methyloceanibacter stevinii</name>
    <dbReference type="NCBI Taxonomy" id="1774970"/>
    <lineage>
        <taxon>Bacteria</taxon>
        <taxon>Pseudomonadati</taxon>
        <taxon>Pseudomonadota</taxon>
        <taxon>Alphaproteobacteria</taxon>
        <taxon>Hyphomicrobiales</taxon>
        <taxon>Hyphomicrobiaceae</taxon>
        <taxon>Methyloceanibacter</taxon>
    </lineage>
</organism>
<reference evidence="1 2" key="1">
    <citation type="journal article" date="2016" name="Environ. Microbiol.">
        <title>New Methyloceanibacter diversity from North Sea sediments includes methanotroph containing solely the soluble methane monooxygenase.</title>
        <authorList>
            <person name="Vekeman B."/>
            <person name="Kerckhof F.M."/>
            <person name="Cremers G."/>
            <person name="de Vos P."/>
            <person name="Vandamme P."/>
            <person name="Boon N."/>
            <person name="Op den Camp H.J."/>
            <person name="Heylen K."/>
        </authorList>
    </citation>
    <scope>NUCLEOTIDE SEQUENCE [LARGE SCALE GENOMIC DNA]</scope>
    <source>
        <strain evidence="1 2">R-67176</strain>
    </source>
</reference>
<protein>
    <recommendedName>
        <fullName evidence="3">PIN domain-containing protein</fullName>
    </recommendedName>
</protein>
<sequence length="168" mass="18785">MPILVSDTLVLTALKRALLLEDMFQLPFEFVVPDLLYTRELAGEFGDQLVQLGLRVEVLTPNEVTCATTVRRNNAHLSVPDAFAFALAATRRWALLAGEVSLRELAIADQLELHRAPWLFDQLADHTDVGFEQLRAGLSVVAGYRHCDLPANEVRRHLARYAGPLRRG</sequence>
<dbReference type="STRING" id="1774970.AUC70_07780"/>
<dbReference type="InterPro" id="IPR021799">
    <property type="entry name" value="PIN-like_prokaryotic"/>
</dbReference>
<dbReference type="EMBL" id="LPWE01000012">
    <property type="protein sequence ID" value="ODR94531.1"/>
    <property type="molecule type" value="Genomic_DNA"/>
</dbReference>
<comment type="caution">
    <text evidence="1">The sequence shown here is derived from an EMBL/GenBank/DDBJ whole genome shotgun (WGS) entry which is preliminary data.</text>
</comment>
<dbReference type="Proteomes" id="UP000094172">
    <property type="component" value="Unassembled WGS sequence"/>
</dbReference>
<dbReference type="Pfam" id="PF11848">
    <property type="entry name" value="DUF3368"/>
    <property type="match status" value="1"/>
</dbReference>
<name>A0A1E3VMJ3_9HYPH</name>
<keyword evidence="2" id="KW-1185">Reference proteome</keyword>
<evidence type="ECO:0000313" key="2">
    <source>
        <dbReference type="Proteomes" id="UP000094172"/>
    </source>
</evidence>